<name>A0A6V7WM62_MELEN</name>
<feature type="compositionally biased region" description="Basic and acidic residues" evidence="1">
    <location>
        <begin position="9"/>
        <end position="18"/>
    </location>
</feature>
<gene>
    <name evidence="2" type="ORF">MENT_LOCUS40701</name>
</gene>
<organism evidence="2 3">
    <name type="scientific">Meloidogyne enterolobii</name>
    <name type="common">Root-knot nematode worm</name>
    <name type="synonym">Meloidogyne mayaguensis</name>
    <dbReference type="NCBI Taxonomy" id="390850"/>
    <lineage>
        <taxon>Eukaryota</taxon>
        <taxon>Metazoa</taxon>
        <taxon>Ecdysozoa</taxon>
        <taxon>Nematoda</taxon>
        <taxon>Chromadorea</taxon>
        <taxon>Rhabditida</taxon>
        <taxon>Tylenchina</taxon>
        <taxon>Tylenchomorpha</taxon>
        <taxon>Tylenchoidea</taxon>
        <taxon>Meloidogynidae</taxon>
        <taxon>Meloidogyninae</taxon>
        <taxon>Meloidogyne</taxon>
    </lineage>
</organism>
<feature type="region of interest" description="Disordered" evidence="1">
    <location>
        <begin position="1"/>
        <end position="70"/>
    </location>
</feature>
<dbReference type="EMBL" id="CAJEWN010000671">
    <property type="protein sequence ID" value="CAD2188077.1"/>
    <property type="molecule type" value="Genomic_DNA"/>
</dbReference>
<accession>A0A6V7WM62</accession>
<protein>
    <submittedName>
        <fullName evidence="2">Uncharacterized protein</fullName>
    </submittedName>
</protein>
<dbReference type="Proteomes" id="UP000580250">
    <property type="component" value="Unassembled WGS sequence"/>
</dbReference>
<feature type="compositionally biased region" description="Polar residues" evidence="1">
    <location>
        <begin position="39"/>
        <end position="52"/>
    </location>
</feature>
<reference evidence="2 3" key="1">
    <citation type="submission" date="2020-08" db="EMBL/GenBank/DDBJ databases">
        <authorList>
            <person name="Koutsovoulos G."/>
            <person name="Danchin GJ E."/>
        </authorList>
    </citation>
    <scope>NUCLEOTIDE SEQUENCE [LARGE SCALE GENOMIC DNA]</scope>
</reference>
<evidence type="ECO:0000313" key="2">
    <source>
        <dbReference type="EMBL" id="CAD2188077.1"/>
    </source>
</evidence>
<evidence type="ECO:0000313" key="3">
    <source>
        <dbReference type="Proteomes" id="UP000580250"/>
    </source>
</evidence>
<evidence type="ECO:0000256" key="1">
    <source>
        <dbReference type="SAM" id="MobiDB-lite"/>
    </source>
</evidence>
<proteinExistence type="predicted"/>
<sequence length="70" mass="7565">MSQLNPDDQFEKDTEEARIASLGGRHQGGINIREGGSTRPATTKPNEGTSSKGKGKQIGFDLNEYPDSDE</sequence>
<comment type="caution">
    <text evidence="2">The sequence shown here is derived from an EMBL/GenBank/DDBJ whole genome shotgun (WGS) entry which is preliminary data.</text>
</comment>
<dbReference type="AlphaFoldDB" id="A0A6V7WM62"/>